<dbReference type="Proteomes" id="UP000028712">
    <property type="component" value="Unassembled WGS sequence"/>
</dbReference>
<dbReference type="EMBL" id="JPRM01000024">
    <property type="protein sequence ID" value="KFF15057.1"/>
    <property type="molecule type" value="Genomic_DNA"/>
</dbReference>
<evidence type="ECO:0000313" key="4">
    <source>
        <dbReference type="Proteomes" id="UP000028712"/>
    </source>
</evidence>
<comment type="caution">
    <text evidence="2">The sequence shown here is derived from an EMBL/GenBank/DDBJ whole genome shotgun (WGS) entry which is preliminary data.</text>
</comment>
<evidence type="ECO:0000256" key="1">
    <source>
        <dbReference type="SAM" id="SignalP"/>
    </source>
</evidence>
<gene>
    <name evidence="3" type="ORF">B0A62_16480</name>
    <name evidence="2" type="ORF">IW20_15450</name>
</gene>
<dbReference type="InterPro" id="IPR019861">
    <property type="entry name" value="PorP/SprF_Bacteroidetes"/>
</dbReference>
<evidence type="ECO:0000313" key="3">
    <source>
        <dbReference type="EMBL" id="OXA91993.1"/>
    </source>
</evidence>
<dbReference type="OrthoDB" id="1114455at2"/>
<name>A0A086AEE3_FLAHY</name>
<keyword evidence="5" id="KW-1185">Reference proteome</keyword>
<feature type="signal peptide" evidence="1">
    <location>
        <begin position="1"/>
        <end position="21"/>
    </location>
</feature>
<dbReference type="RefSeq" id="WP_035623929.1">
    <property type="nucleotide sequence ID" value="NZ_JBEWQG010000021.1"/>
</dbReference>
<evidence type="ECO:0000313" key="2">
    <source>
        <dbReference type="EMBL" id="KFF15057.1"/>
    </source>
</evidence>
<feature type="chain" id="PRO_5001802601" evidence="1">
    <location>
        <begin position="22"/>
        <end position="311"/>
    </location>
</feature>
<dbReference type="AlphaFoldDB" id="A0A086AEE3"/>
<evidence type="ECO:0000313" key="5">
    <source>
        <dbReference type="Proteomes" id="UP000198424"/>
    </source>
</evidence>
<dbReference type="EMBL" id="MUGY01000024">
    <property type="protein sequence ID" value="OXA91993.1"/>
    <property type="molecule type" value="Genomic_DNA"/>
</dbReference>
<reference evidence="3 5" key="2">
    <citation type="submission" date="2016-11" db="EMBL/GenBank/DDBJ databases">
        <title>Whole genomes of Flavobacteriaceae.</title>
        <authorList>
            <person name="Stine C."/>
            <person name="Li C."/>
            <person name="Tadesse D."/>
        </authorList>
    </citation>
    <scope>NUCLEOTIDE SEQUENCE [LARGE SCALE GENOMIC DNA]</scope>
    <source>
        <strain evidence="3 5">ATCC 29551</strain>
    </source>
</reference>
<organism evidence="2 4">
    <name type="scientific">Flavobacterium hydatis</name>
    <name type="common">Cytophaga aquatilis</name>
    <dbReference type="NCBI Taxonomy" id="991"/>
    <lineage>
        <taxon>Bacteria</taxon>
        <taxon>Pseudomonadati</taxon>
        <taxon>Bacteroidota</taxon>
        <taxon>Flavobacteriia</taxon>
        <taxon>Flavobacteriales</taxon>
        <taxon>Flavobacteriaceae</taxon>
        <taxon>Flavobacterium</taxon>
    </lineage>
</organism>
<dbReference type="NCBIfam" id="TIGR03519">
    <property type="entry name" value="T9SS_PorP_fam"/>
    <property type="match status" value="1"/>
</dbReference>
<protein>
    <submittedName>
        <fullName evidence="2">Membrane protein</fullName>
    </submittedName>
</protein>
<reference evidence="2 4" key="1">
    <citation type="submission" date="2014-07" db="EMBL/GenBank/DDBJ databases">
        <title>Genome of Flavobacterium hydatis DSM 2063.</title>
        <authorList>
            <person name="Pipes S.E."/>
            <person name="Stropko S.J."/>
            <person name="Newman J.D."/>
        </authorList>
    </citation>
    <scope>NUCLEOTIDE SEQUENCE [LARGE SCALE GENOMIC DNA]</scope>
    <source>
        <strain evidence="2 4">DSM 2063</strain>
    </source>
</reference>
<dbReference type="Pfam" id="PF11751">
    <property type="entry name" value="PorP_SprF"/>
    <property type="match status" value="1"/>
</dbReference>
<sequence length="311" mass="34767">MKKLNLFIAVMLCCYSSVMHGQQDAQYTQYMYNTININPAYAGSRGTISIFGLHRTQWVGLDGAPVTNSFSINTPISSNMGLGVSVINDRIGPSTENNISVDLSYSIETSPFYKLSFGLKGTANLLNIDFTKLNIYDPADPRFQDNIDNKFSPNIGAGVYLHSDKSYIGISVPNMLEKSHFNKSAKDETQSYIVKNRMHYYLMAGYVFDLDYNLKFKPSVLAKAVEGAPLQTDISANFLFNEKFTAGLAYRINASVSGLVGFQVSNSLFVGYSYDAETTKLANYNSGSHEVFFRFELLSRSKTRMMSPRFF</sequence>
<keyword evidence="1" id="KW-0732">Signal</keyword>
<dbReference type="Proteomes" id="UP000198424">
    <property type="component" value="Unassembled WGS sequence"/>
</dbReference>
<dbReference type="eggNOG" id="COG3064">
    <property type="taxonomic scope" value="Bacteria"/>
</dbReference>
<proteinExistence type="predicted"/>
<accession>A0A086AEE3</accession>
<dbReference type="STRING" id="991.IW20_15450"/>